<comment type="similarity">
    <text evidence="2">Belongs to the G-protein coupled receptor 1 family.</text>
</comment>
<keyword evidence="6" id="KW-0297">G-protein coupled receptor</keyword>
<evidence type="ECO:0000256" key="4">
    <source>
        <dbReference type="ARBA" id="ARBA00022692"/>
    </source>
</evidence>
<dbReference type="PANTHER" id="PTHR24248">
    <property type="entry name" value="ADRENERGIC RECEPTOR-RELATED G-PROTEIN COUPLED RECEPTOR"/>
    <property type="match status" value="1"/>
</dbReference>
<evidence type="ECO:0000256" key="8">
    <source>
        <dbReference type="ARBA" id="ARBA00023157"/>
    </source>
</evidence>
<dbReference type="GO" id="GO:0071880">
    <property type="term" value="P:adenylate cyclase-activating adrenergic receptor signaling pathway"/>
    <property type="evidence" value="ECO:0007669"/>
    <property type="project" value="TreeGrafter"/>
</dbReference>
<keyword evidence="4 11" id="KW-0812">Transmembrane</keyword>
<comment type="subcellular location">
    <subcellularLocation>
        <location evidence="1">Cell membrane</location>
        <topology evidence="1">Multi-pass membrane protein</topology>
    </subcellularLocation>
</comment>
<evidence type="ECO:0000256" key="11">
    <source>
        <dbReference type="SAM" id="Phobius"/>
    </source>
</evidence>
<keyword evidence="9 13" id="KW-0675">Receptor</keyword>
<evidence type="ECO:0000256" key="2">
    <source>
        <dbReference type="ARBA" id="ARBA00010663"/>
    </source>
</evidence>
<keyword evidence="3" id="KW-1003">Cell membrane</keyword>
<evidence type="ECO:0000256" key="6">
    <source>
        <dbReference type="ARBA" id="ARBA00023040"/>
    </source>
</evidence>
<accession>E0VI33</accession>
<reference evidence="13" key="2">
    <citation type="submission" date="2007-04" db="EMBL/GenBank/DDBJ databases">
        <title>The genome of the human body louse.</title>
        <authorList>
            <consortium name="The Human Body Louse Genome Consortium"/>
            <person name="Kirkness E."/>
            <person name="Walenz B."/>
            <person name="Hass B."/>
            <person name="Bruggner R."/>
            <person name="Strausberg R."/>
        </authorList>
    </citation>
    <scope>NUCLEOTIDE SEQUENCE</scope>
    <source>
        <strain evidence="13">USDA</strain>
    </source>
</reference>
<dbReference type="KEGG" id="phu:Phum_PHUM220400"/>
<dbReference type="InterPro" id="IPR000276">
    <property type="entry name" value="GPCR_Rhodpsn"/>
</dbReference>
<dbReference type="GeneID" id="8237882"/>
<dbReference type="HOGENOM" id="CLU_2471758_0_0_1"/>
<feature type="domain" description="G-protein coupled receptors family 1 profile" evidence="12">
    <location>
        <begin position="40"/>
        <end position="88"/>
    </location>
</feature>
<keyword evidence="5 11" id="KW-1133">Transmembrane helix</keyword>
<dbReference type="OMA" id="KWFASIM"/>
<dbReference type="PRINTS" id="PR00237">
    <property type="entry name" value="GPCRRHODOPSN"/>
</dbReference>
<name>E0VI33_PEDHC</name>
<dbReference type="eggNOG" id="KOG3656">
    <property type="taxonomic scope" value="Eukaryota"/>
</dbReference>
<evidence type="ECO:0000259" key="12">
    <source>
        <dbReference type="PROSITE" id="PS50262"/>
    </source>
</evidence>
<evidence type="ECO:0000256" key="10">
    <source>
        <dbReference type="ARBA" id="ARBA00023224"/>
    </source>
</evidence>
<reference evidence="14" key="3">
    <citation type="submission" date="2021-02" db="UniProtKB">
        <authorList>
            <consortium name="EnsemblMetazoa"/>
        </authorList>
    </citation>
    <scope>IDENTIFICATION</scope>
    <source>
        <strain evidence="14">USDA</strain>
    </source>
</reference>
<proteinExistence type="inferred from homology"/>
<dbReference type="PROSITE" id="PS50262">
    <property type="entry name" value="G_PROTEIN_RECEP_F1_2"/>
    <property type="match status" value="1"/>
</dbReference>
<dbReference type="STRING" id="121224.E0VI33"/>
<evidence type="ECO:0000256" key="1">
    <source>
        <dbReference type="ARBA" id="ARBA00004651"/>
    </source>
</evidence>
<evidence type="ECO:0000256" key="7">
    <source>
        <dbReference type="ARBA" id="ARBA00023136"/>
    </source>
</evidence>
<protein>
    <submittedName>
        <fullName evidence="13 14">Beta-3 adrenergic receptor, putative</fullName>
    </submittedName>
</protein>
<dbReference type="CTD" id="8237882"/>
<keyword evidence="15" id="KW-1185">Reference proteome</keyword>
<dbReference type="PANTHER" id="PTHR24248:SF199">
    <property type="entry name" value="IP13425P-RELATED"/>
    <property type="match status" value="1"/>
</dbReference>
<keyword evidence="10" id="KW-0807">Transducer</keyword>
<evidence type="ECO:0000256" key="9">
    <source>
        <dbReference type="ARBA" id="ARBA00023170"/>
    </source>
</evidence>
<sequence>MKNLKNETWWCDNFLIGDDSTSDNWWAILALILVIGTATGNILVCLAITWERRLQNVTNYFLMSLAVTDLMVAVLVMPLGILTLVKGE</sequence>
<dbReference type="InParanoid" id="E0VI33"/>
<dbReference type="Pfam" id="PF00001">
    <property type="entry name" value="7tm_1"/>
    <property type="match status" value="1"/>
</dbReference>
<feature type="transmembrane region" description="Helical" evidence="11">
    <location>
        <begin position="25"/>
        <end position="48"/>
    </location>
</feature>
<dbReference type="EMBL" id="AAZO01002547">
    <property type="status" value="NOT_ANNOTATED_CDS"/>
    <property type="molecule type" value="Genomic_DNA"/>
</dbReference>
<dbReference type="EnsemblMetazoa" id="PHUM220400-RA">
    <property type="protein sequence ID" value="PHUM220400-PA"/>
    <property type="gene ID" value="PHUM220400"/>
</dbReference>
<evidence type="ECO:0000313" key="14">
    <source>
        <dbReference type="EnsemblMetazoa" id="PHUM220400-PA"/>
    </source>
</evidence>
<feature type="transmembrane region" description="Helical" evidence="11">
    <location>
        <begin position="60"/>
        <end position="85"/>
    </location>
</feature>
<dbReference type="Proteomes" id="UP000009046">
    <property type="component" value="Unassembled WGS sequence"/>
</dbReference>
<dbReference type="VEuPathDB" id="VectorBase:PHUM220400"/>
<dbReference type="GO" id="GO:0004993">
    <property type="term" value="F:G protein-coupled serotonin receptor activity"/>
    <property type="evidence" value="ECO:0007669"/>
    <property type="project" value="UniProtKB-ARBA"/>
</dbReference>
<gene>
    <name evidence="14" type="primary">8237882</name>
    <name evidence="13" type="ORF">Phum_PHUM220400</name>
</gene>
<dbReference type="GO" id="GO:0043410">
    <property type="term" value="P:positive regulation of MAPK cascade"/>
    <property type="evidence" value="ECO:0007669"/>
    <property type="project" value="TreeGrafter"/>
</dbReference>
<dbReference type="OrthoDB" id="10034726at2759"/>
<dbReference type="AlphaFoldDB" id="E0VI33"/>
<evidence type="ECO:0000313" key="13">
    <source>
        <dbReference type="EMBL" id="EEB13039.1"/>
    </source>
</evidence>
<evidence type="ECO:0000256" key="3">
    <source>
        <dbReference type="ARBA" id="ARBA00022475"/>
    </source>
</evidence>
<evidence type="ECO:0000313" key="15">
    <source>
        <dbReference type="Proteomes" id="UP000009046"/>
    </source>
</evidence>
<evidence type="ECO:0000256" key="5">
    <source>
        <dbReference type="ARBA" id="ARBA00022989"/>
    </source>
</evidence>
<keyword evidence="8" id="KW-1015">Disulfide bond</keyword>
<dbReference type="InterPro" id="IPR017452">
    <property type="entry name" value="GPCR_Rhodpsn_7TM"/>
</dbReference>
<dbReference type="GO" id="GO:0005886">
    <property type="term" value="C:plasma membrane"/>
    <property type="evidence" value="ECO:0007669"/>
    <property type="project" value="UniProtKB-SubCell"/>
</dbReference>
<dbReference type="RefSeq" id="XP_002425777.1">
    <property type="nucleotide sequence ID" value="XM_002425732.1"/>
</dbReference>
<dbReference type="EMBL" id="DS235184">
    <property type="protein sequence ID" value="EEB13039.1"/>
    <property type="molecule type" value="Genomic_DNA"/>
</dbReference>
<keyword evidence="7 11" id="KW-0472">Membrane</keyword>
<reference evidence="13" key="1">
    <citation type="submission" date="2007-04" db="EMBL/GenBank/DDBJ databases">
        <title>Annotation of Pediculus humanus corporis strain USDA.</title>
        <authorList>
            <person name="Kirkness E."/>
            <person name="Hannick L."/>
            <person name="Hass B."/>
            <person name="Bruggner R."/>
            <person name="Lawson D."/>
            <person name="Bidwell S."/>
            <person name="Joardar V."/>
            <person name="Caler E."/>
            <person name="Walenz B."/>
            <person name="Inman J."/>
            <person name="Schobel S."/>
            <person name="Galinsky K."/>
            <person name="Amedeo P."/>
            <person name="Strausberg R."/>
        </authorList>
    </citation>
    <scope>NUCLEOTIDE SEQUENCE</scope>
    <source>
        <strain evidence="13">USDA</strain>
    </source>
</reference>
<dbReference type="Gene3D" id="1.20.1070.10">
    <property type="entry name" value="Rhodopsin 7-helix transmembrane proteins"/>
    <property type="match status" value="1"/>
</dbReference>
<dbReference type="SUPFAM" id="SSF81321">
    <property type="entry name" value="Family A G protein-coupled receptor-like"/>
    <property type="match status" value="1"/>
</dbReference>
<organism>
    <name type="scientific">Pediculus humanus subsp. corporis</name>
    <name type="common">Body louse</name>
    <dbReference type="NCBI Taxonomy" id="121224"/>
    <lineage>
        <taxon>Eukaryota</taxon>
        <taxon>Metazoa</taxon>
        <taxon>Ecdysozoa</taxon>
        <taxon>Arthropoda</taxon>
        <taxon>Hexapoda</taxon>
        <taxon>Insecta</taxon>
        <taxon>Pterygota</taxon>
        <taxon>Neoptera</taxon>
        <taxon>Paraneoptera</taxon>
        <taxon>Psocodea</taxon>
        <taxon>Troctomorpha</taxon>
        <taxon>Phthiraptera</taxon>
        <taxon>Anoplura</taxon>
        <taxon>Pediculidae</taxon>
        <taxon>Pediculus</taxon>
    </lineage>
</organism>